<organism evidence="1 2">
    <name type="scientific">Ferriphaselus amnicola</name>
    <dbReference type="NCBI Taxonomy" id="1188319"/>
    <lineage>
        <taxon>Bacteria</taxon>
        <taxon>Pseudomonadati</taxon>
        <taxon>Pseudomonadota</taxon>
        <taxon>Betaproteobacteria</taxon>
        <taxon>Nitrosomonadales</taxon>
        <taxon>Gallionellaceae</taxon>
        <taxon>Ferriphaselus</taxon>
    </lineage>
</organism>
<name>A0A2Z6GDG6_9PROT</name>
<dbReference type="Proteomes" id="UP000033070">
    <property type="component" value="Chromosome"/>
</dbReference>
<dbReference type="KEGG" id="fam:OYT1_ch2126"/>
<keyword evidence="2" id="KW-1185">Reference proteome</keyword>
<accession>A0A2Z6GDG6</accession>
<reference evidence="1 2" key="1">
    <citation type="submission" date="2018-06" db="EMBL/GenBank/DDBJ databases">
        <title>OYT1 Genome Sequencing.</title>
        <authorList>
            <person name="Kato S."/>
            <person name="Itoh T."/>
            <person name="Ohkuma M."/>
        </authorList>
    </citation>
    <scope>NUCLEOTIDE SEQUENCE [LARGE SCALE GENOMIC DNA]</scope>
    <source>
        <strain evidence="1 2">OYT1</strain>
    </source>
</reference>
<gene>
    <name evidence="1" type="ORF">OYT1_ch2126</name>
</gene>
<protein>
    <submittedName>
        <fullName evidence="1">Uncharacterized protein</fullName>
    </submittedName>
</protein>
<dbReference type="OrthoDB" id="9182231at2"/>
<dbReference type="EMBL" id="AP018738">
    <property type="protein sequence ID" value="BBE51651.1"/>
    <property type="molecule type" value="Genomic_DNA"/>
</dbReference>
<proteinExistence type="predicted"/>
<sequence>MLDTIEIHRFSLLDEALQTYERRFGALPEWLDELSSGRALALLRQALGRGAPLNAADVLI</sequence>
<evidence type="ECO:0000313" key="2">
    <source>
        <dbReference type="Proteomes" id="UP000033070"/>
    </source>
</evidence>
<dbReference type="RefSeq" id="WP_062626299.1">
    <property type="nucleotide sequence ID" value="NZ_AP018738.1"/>
</dbReference>
<dbReference type="AlphaFoldDB" id="A0A2Z6GDG6"/>
<evidence type="ECO:0000313" key="1">
    <source>
        <dbReference type="EMBL" id="BBE51651.1"/>
    </source>
</evidence>